<comment type="subunit">
    <text evidence="9">Forms a cyclic heterotetrameric complex composed of two molecules of XerC and two molecules of XerD.</text>
</comment>
<dbReference type="AlphaFoldDB" id="A0A6B3LFS3"/>
<comment type="similarity">
    <text evidence="9">Belongs to the 'phage' integrase family. XerC subfamily.</text>
</comment>
<evidence type="ECO:0000256" key="8">
    <source>
        <dbReference type="ARBA" id="ARBA00023306"/>
    </source>
</evidence>
<dbReference type="InterPro" id="IPR044068">
    <property type="entry name" value="CB"/>
</dbReference>
<dbReference type="InterPro" id="IPR023009">
    <property type="entry name" value="Tyrosine_recombinase_XerC/XerD"/>
</dbReference>
<dbReference type="InterPro" id="IPR010998">
    <property type="entry name" value="Integrase_recombinase_N"/>
</dbReference>
<feature type="active site" evidence="9">
    <location>
        <position position="268"/>
    </location>
</feature>
<dbReference type="Gene3D" id="1.10.150.130">
    <property type="match status" value="1"/>
</dbReference>
<protein>
    <recommendedName>
        <fullName evidence="9">Tyrosine recombinase XerC</fullName>
    </recommendedName>
</protein>
<evidence type="ECO:0000313" key="11">
    <source>
        <dbReference type="Proteomes" id="UP000475117"/>
    </source>
</evidence>
<dbReference type="InterPro" id="IPR002104">
    <property type="entry name" value="Integrase_catalytic"/>
</dbReference>
<dbReference type="PANTHER" id="PTHR30349:SF81">
    <property type="entry name" value="TYROSINE RECOMBINASE XERC"/>
    <property type="match status" value="1"/>
</dbReference>
<dbReference type="KEGG" id="soa:G3M56_002145"/>
<dbReference type="Pfam" id="PF00589">
    <property type="entry name" value="Phage_integrase"/>
    <property type="match status" value="1"/>
</dbReference>
<keyword evidence="2 9" id="KW-0963">Cytoplasm</keyword>
<evidence type="ECO:0000256" key="5">
    <source>
        <dbReference type="ARBA" id="ARBA00022908"/>
    </source>
</evidence>
<dbReference type="PANTHER" id="PTHR30349">
    <property type="entry name" value="PHAGE INTEGRASE-RELATED"/>
    <property type="match status" value="1"/>
</dbReference>
<dbReference type="Pfam" id="PF02899">
    <property type="entry name" value="Phage_int_SAM_1"/>
    <property type="match status" value="1"/>
</dbReference>
<dbReference type="HAMAP" id="MF_01808">
    <property type="entry name" value="Recomb_XerC_XerD"/>
    <property type="match status" value="1"/>
</dbReference>
<dbReference type="Gene3D" id="1.10.443.10">
    <property type="entry name" value="Intergrase catalytic core"/>
    <property type="match status" value="1"/>
</dbReference>
<keyword evidence="6 9" id="KW-0238">DNA-binding</keyword>
<evidence type="ECO:0000256" key="2">
    <source>
        <dbReference type="ARBA" id="ARBA00022490"/>
    </source>
</evidence>
<dbReference type="GO" id="GO:0003677">
    <property type="term" value="F:DNA binding"/>
    <property type="evidence" value="ECO:0007669"/>
    <property type="project" value="UniProtKB-UniRule"/>
</dbReference>
<proteinExistence type="inferred from homology"/>
<keyword evidence="3 9" id="KW-0132">Cell division</keyword>
<dbReference type="PROSITE" id="PS51900">
    <property type="entry name" value="CB"/>
    <property type="match status" value="1"/>
</dbReference>
<keyword evidence="5 9" id="KW-0229">DNA integration</keyword>
<evidence type="ECO:0000313" key="10">
    <source>
        <dbReference type="EMBL" id="QQL45414.1"/>
    </source>
</evidence>
<feature type="active site" evidence="9">
    <location>
        <position position="242"/>
    </location>
</feature>
<name>A0A6B3LFS3_9BACT</name>
<dbReference type="InterPro" id="IPR011010">
    <property type="entry name" value="DNA_brk_join_enz"/>
</dbReference>
<keyword evidence="8 9" id="KW-0131">Cell cycle</keyword>
<feature type="active site" evidence="9">
    <location>
        <position position="245"/>
    </location>
</feature>
<comment type="subcellular location">
    <subcellularLocation>
        <location evidence="1 9">Cytoplasm</location>
    </subcellularLocation>
</comment>
<evidence type="ECO:0000256" key="9">
    <source>
        <dbReference type="HAMAP-Rule" id="MF_01808"/>
    </source>
</evidence>
<evidence type="ECO:0000256" key="6">
    <source>
        <dbReference type="ARBA" id="ARBA00023125"/>
    </source>
</evidence>
<keyword evidence="4 9" id="KW-0159">Chromosome partition</keyword>
<evidence type="ECO:0000256" key="3">
    <source>
        <dbReference type="ARBA" id="ARBA00022618"/>
    </source>
</evidence>
<evidence type="ECO:0000256" key="7">
    <source>
        <dbReference type="ARBA" id="ARBA00023172"/>
    </source>
</evidence>
<dbReference type="EMBL" id="CP066776">
    <property type="protein sequence ID" value="QQL45414.1"/>
    <property type="molecule type" value="Genomic_DNA"/>
</dbReference>
<organism evidence="10 11">
    <name type="scientific">Sulfuriroseicoccus oceanibius</name>
    <dbReference type="NCBI Taxonomy" id="2707525"/>
    <lineage>
        <taxon>Bacteria</taxon>
        <taxon>Pseudomonadati</taxon>
        <taxon>Verrucomicrobiota</taxon>
        <taxon>Verrucomicrobiia</taxon>
        <taxon>Verrucomicrobiales</taxon>
        <taxon>Verrucomicrobiaceae</taxon>
        <taxon>Sulfuriroseicoccus</taxon>
    </lineage>
</organism>
<dbReference type="GO" id="GO:0005737">
    <property type="term" value="C:cytoplasm"/>
    <property type="evidence" value="ECO:0007669"/>
    <property type="project" value="UniProtKB-SubCell"/>
</dbReference>
<evidence type="ECO:0000256" key="1">
    <source>
        <dbReference type="ARBA" id="ARBA00004496"/>
    </source>
</evidence>
<dbReference type="PROSITE" id="PS51898">
    <property type="entry name" value="TYR_RECOMBINASE"/>
    <property type="match status" value="1"/>
</dbReference>
<dbReference type="CDD" id="cd00798">
    <property type="entry name" value="INT_XerDC_C"/>
    <property type="match status" value="1"/>
</dbReference>
<keyword evidence="11" id="KW-1185">Reference proteome</keyword>
<dbReference type="GO" id="GO:0051301">
    <property type="term" value="P:cell division"/>
    <property type="evidence" value="ECO:0007669"/>
    <property type="project" value="UniProtKB-KW"/>
</dbReference>
<sequence length="296" mass="33501">MTSEDAIDEFILYLATERGLSDNYQLLVRRNLEALARWLDVRGKQLTEATTDELAAYLSVRKDDGLEASSLRIVCVCMKVCFRFLHGRKMMAEDPAEALLSPRPVRNLPETLNSQDVRRLIESIKGAKPLDLRDRMITELLYGSGLRVSELLHARIEDLDMDKGVLRVTGKGNKTRLVPVGSAAREAMERYLATGRPDLVRPKTQSHLVLSQRGGQLTPHRIRQILRERAEAAGLDQNVYPHLLRHSFATHLLENGADLRVIQELLGHADISTTQIYTHVDQKHLKGVHKKFHPRG</sequence>
<dbReference type="NCBIfam" id="NF040815">
    <property type="entry name" value="recomb_XerA_Arch"/>
    <property type="match status" value="1"/>
</dbReference>
<evidence type="ECO:0000256" key="4">
    <source>
        <dbReference type="ARBA" id="ARBA00022829"/>
    </source>
</evidence>
<feature type="active site" description="O-(3'-phospho-DNA)-tyrosine intermediate" evidence="9">
    <location>
        <position position="277"/>
    </location>
</feature>
<feature type="active site" evidence="9">
    <location>
        <position position="147"/>
    </location>
</feature>
<dbReference type="GO" id="GO:0009037">
    <property type="term" value="F:tyrosine-based site-specific recombinase activity"/>
    <property type="evidence" value="ECO:0007669"/>
    <property type="project" value="UniProtKB-UniRule"/>
</dbReference>
<reference evidence="10 11" key="1">
    <citation type="submission" date="2020-12" db="EMBL/GenBank/DDBJ databases">
        <title>Sulforoseuscoccus oceanibium gen. nov., sp. nov., a representative of the phylum Verrucomicrobia with special cytoplasmic membrane, and proposal of Sulforoseuscoccusaceae fam. nov.</title>
        <authorList>
            <person name="Xi F."/>
        </authorList>
    </citation>
    <scope>NUCLEOTIDE SEQUENCE [LARGE SCALE GENOMIC DNA]</scope>
    <source>
        <strain evidence="10 11">T37</strain>
    </source>
</reference>
<dbReference type="InterPro" id="IPR050090">
    <property type="entry name" value="Tyrosine_recombinase_XerCD"/>
</dbReference>
<dbReference type="SUPFAM" id="SSF56349">
    <property type="entry name" value="DNA breaking-rejoining enzymes"/>
    <property type="match status" value="1"/>
</dbReference>
<keyword evidence="7 9" id="KW-0233">DNA recombination</keyword>
<dbReference type="GO" id="GO:0007059">
    <property type="term" value="P:chromosome segregation"/>
    <property type="evidence" value="ECO:0007669"/>
    <property type="project" value="UniProtKB-UniRule"/>
</dbReference>
<accession>A0A6B3LFS3</accession>
<feature type="active site" evidence="9">
    <location>
        <position position="171"/>
    </location>
</feature>
<comment type="function">
    <text evidence="9">Site-specific tyrosine recombinase, which acts by catalyzing the cutting and rejoining of the recombining DNA molecules. The XerC-XerD complex is essential to convert dimers of the bacterial chromosome into monomers to permit their segregation at cell division. It also contributes to the segregational stability of plasmids.</text>
</comment>
<gene>
    <name evidence="9" type="primary">xerC</name>
    <name evidence="10" type="ORF">G3M56_002145</name>
</gene>
<dbReference type="InterPro" id="IPR013762">
    <property type="entry name" value="Integrase-like_cat_sf"/>
</dbReference>
<dbReference type="Proteomes" id="UP000475117">
    <property type="component" value="Chromosome"/>
</dbReference>
<dbReference type="RefSeq" id="WP_164365185.1">
    <property type="nucleotide sequence ID" value="NZ_CP066776.1"/>
</dbReference>
<dbReference type="InterPro" id="IPR004107">
    <property type="entry name" value="Integrase_SAM-like_N"/>
</dbReference>
<dbReference type="NCBIfam" id="NF001399">
    <property type="entry name" value="PRK00283.1"/>
    <property type="match status" value="1"/>
</dbReference>
<dbReference type="GO" id="GO:0006313">
    <property type="term" value="P:DNA transposition"/>
    <property type="evidence" value="ECO:0007669"/>
    <property type="project" value="UniProtKB-UniRule"/>
</dbReference>